<evidence type="ECO:0000256" key="1">
    <source>
        <dbReference type="SAM" id="SignalP"/>
    </source>
</evidence>
<reference evidence="2 3" key="1">
    <citation type="journal article" date="2010" name="Stand. Genomic Sci.">
        <title>Complete genome sequence of Haliangium ochraceum type strain (SMP-2).</title>
        <authorList>
            <consortium name="US DOE Joint Genome Institute (JGI-PGF)"/>
            <person name="Ivanova N."/>
            <person name="Daum C."/>
            <person name="Lang E."/>
            <person name="Abt B."/>
            <person name="Kopitz M."/>
            <person name="Saunders E."/>
            <person name="Lapidus A."/>
            <person name="Lucas S."/>
            <person name="Glavina Del Rio T."/>
            <person name="Nolan M."/>
            <person name="Tice H."/>
            <person name="Copeland A."/>
            <person name="Cheng J.F."/>
            <person name="Chen F."/>
            <person name="Bruce D."/>
            <person name="Goodwin L."/>
            <person name="Pitluck S."/>
            <person name="Mavromatis K."/>
            <person name="Pati A."/>
            <person name="Mikhailova N."/>
            <person name="Chen A."/>
            <person name="Palaniappan K."/>
            <person name="Land M."/>
            <person name="Hauser L."/>
            <person name="Chang Y.J."/>
            <person name="Jeffries C.D."/>
            <person name="Detter J.C."/>
            <person name="Brettin T."/>
            <person name="Rohde M."/>
            <person name="Goker M."/>
            <person name="Bristow J."/>
            <person name="Markowitz V."/>
            <person name="Eisen J.A."/>
            <person name="Hugenholtz P."/>
            <person name="Kyrpides N.C."/>
            <person name="Klenk H.P."/>
        </authorList>
    </citation>
    <scope>NUCLEOTIDE SEQUENCE [LARGE SCALE GENOMIC DNA]</scope>
    <source>
        <strain evidence="3">DSM 14365 / CIP 107738 / JCM 11303 / AJ 13395 / SMP-2</strain>
    </source>
</reference>
<dbReference type="EMBL" id="CP001804">
    <property type="protein sequence ID" value="ACY15047.1"/>
    <property type="molecule type" value="Genomic_DNA"/>
</dbReference>
<dbReference type="AlphaFoldDB" id="D0LKJ9"/>
<evidence type="ECO:0000313" key="2">
    <source>
        <dbReference type="EMBL" id="ACY15047.1"/>
    </source>
</evidence>
<dbReference type="eggNOG" id="ENOG50319EI">
    <property type="taxonomic scope" value="Bacteria"/>
</dbReference>
<evidence type="ECO:0000313" key="3">
    <source>
        <dbReference type="Proteomes" id="UP000001880"/>
    </source>
</evidence>
<keyword evidence="1" id="KW-0732">Signal</keyword>
<name>D0LKJ9_HALO1</name>
<organism evidence="2 3">
    <name type="scientific">Haliangium ochraceum (strain DSM 14365 / JCM 11303 / SMP-2)</name>
    <dbReference type="NCBI Taxonomy" id="502025"/>
    <lineage>
        <taxon>Bacteria</taxon>
        <taxon>Pseudomonadati</taxon>
        <taxon>Myxococcota</taxon>
        <taxon>Polyangia</taxon>
        <taxon>Haliangiales</taxon>
        <taxon>Kofleriaceae</taxon>
        <taxon>Haliangium</taxon>
    </lineage>
</organism>
<proteinExistence type="predicted"/>
<feature type="signal peptide" evidence="1">
    <location>
        <begin position="1"/>
        <end position="23"/>
    </location>
</feature>
<keyword evidence="3" id="KW-1185">Reference proteome</keyword>
<accession>D0LKJ9</accession>
<dbReference type="KEGG" id="hoh:Hoch_2511"/>
<feature type="chain" id="PRO_5003010674" evidence="1">
    <location>
        <begin position="24"/>
        <end position="465"/>
    </location>
</feature>
<dbReference type="STRING" id="502025.Hoch_2511"/>
<protein>
    <submittedName>
        <fullName evidence="2">Uncharacterized protein</fullName>
    </submittedName>
</protein>
<gene>
    <name evidence="2" type="ordered locus">Hoch_2511</name>
</gene>
<dbReference type="HOGENOM" id="CLU_587622_0_0_7"/>
<sequence length="465" mass="49913">MRACTRLATISTGLLLAASAAHAGPHSEVVSAFDEGDSFDLRLSLEYGLDLHRASVRREQSGFAGTQDGDPLPAVKDLYFEGSRQVMTPRLELGLFTDLSLSAALPVVLSQGQTLRFDQRASPCVFPGQGGAPTCINSNNSTTVQDGLLPATGYDGQNGGASFSDGETAFRGPSRAGVDQVHLGLIWAPMNQAREPIAPTWKLGFEARVAVGEPMRLERFDPDEATSVGRGLHELHAWTEFVRDYGWAEPRVRLWWIGPVAETDDSAFVSLGFGQERNDAQQRGGVDFGLTAEVWGDPAASRRIYADLGAQLEARFEGQGYSEMWEVFQYAGSTAAGGPLVIDADPVVQGTQPLEHPGVTTIENHLRAGGTLGVVAELGDFELGAAFALAYVQPHIISFSDAGIDLPTCGPNVSGACETEENGRVNNGTAEVNPAYKPLIDLVGQRYRVDEVFDFTLGAYARFLF</sequence>
<dbReference type="Proteomes" id="UP000001880">
    <property type="component" value="Chromosome"/>
</dbReference>